<comment type="caution">
    <text evidence="2">The sequence shown here is derived from an EMBL/GenBank/DDBJ whole genome shotgun (WGS) entry which is preliminary data.</text>
</comment>
<sequence length="60" mass="6848">MAFFNLRVVAVLLAVAVVTVEPSLRRRQRCHPQVKYITQIETKYQELQIVNALVDSPPTP</sequence>
<accession>A0A5B7EYK1</accession>
<protein>
    <submittedName>
        <fullName evidence="2">Uncharacterized protein</fullName>
    </submittedName>
</protein>
<gene>
    <name evidence="2" type="ORF">E2C01_033695</name>
</gene>
<keyword evidence="1" id="KW-0732">Signal</keyword>
<dbReference type="EMBL" id="VSRR010004595">
    <property type="protein sequence ID" value="MPC40140.1"/>
    <property type="molecule type" value="Genomic_DNA"/>
</dbReference>
<reference evidence="2 3" key="1">
    <citation type="submission" date="2019-05" db="EMBL/GenBank/DDBJ databases">
        <title>Another draft genome of Portunus trituberculatus and its Hox gene families provides insights of decapod evolution.</title>
        <authorList>
            <person name="Jeong J.-H."/>
            <person name="Song I."/>
            <person name="Kim S."/>
            <person name="Choi T."/>
            <person name="Kim D."/>
            <person name="Ryu S."/>
            <person name="Kim W."/>
        </authorList>
    </citation>
    <scope>NUCLEOTIDE SEQUENCE [LARGE SCALE GENOMIC DNA]</scope>
    <source>
        <tissue evidence="2">Muscle</tissue>
    </source>
</reference>
<keyword evidence="3" id="KW-1185">Reference proteome</keyword>
<dbReference type="Proteomes" id="UP000324222">
    <property type="component" value="Unassembled WGS sequence"/>
</dbReference>
<organism evidence="2 3">
    <name type="scientific">Portunus trituberculatus</name>
    <name type="common">Swimming crab</name>
    <name type="synonym">Neptunus trituberculatus</name>
    <dbReference type="NCBI Taxonomy" id="210409"/>
    <lineage>
        <taxon>Eukaryota</taxon>
        <taxon>Metazoa</taxon>
        <taxon>Ecdysozoa</taxon>
        <taxon>Arthropoda</taxon>
        <taxon>Crustacea</taxon>
        <taxon>Multicrustacea</taxon>
        <taxon>Malacostraca</taxon>
        <taxon>Eumalacostraca</taxon>
        <taxon>Eucarida</taxon>
        <taxon>Decapoda</taxon>
        <taxon>Pleocyemata</taxon>
        <taxon>Brachyura</taxon>
        <taxon>Eubrachyura</taxon>
        <taxon>Portunoidea</taxon>
        <taxon>Portunidae</taxon>
        <taxon>Portuninae</taxon>
        <taxon>Portunus</taxon>
    </lineage>
</organism>
<evidence type="ECO:0000256" key="1">
    <source>
        <dbReference type="SAM" id="SignalP"/>
    </source>
</evidence>
<feature type="chain" id="PRO_5022697115" evidence="1">
    <location>
        <begin position="21"/>
        <end position="60"/>
    </location>
</feature>
<evidence type="ECO:0000313" key="2">
    <source>
        <dbReference type="EMBL" id="MPC40140.1"/>
    </source>
</evidence>
<proteinExistence type="predicted"/>
<name>A0A5B7EYK1_PORTR</name>
<feature type="signal peptide" evidence="1">
    <location>
        <begin position="1"/>
        <end position="20"/>
    </location>
</feature>
<dbReference type="AlphaFoldDB" id="A0A5B7EYK1"/>
<evidence type="ECO:0000313" key="3">
    <source>
        <dbReference type="Proteomes" id="UP000324222"/>
    </source>
</evidence>